<feature type="domain" description="Putative ER transporter 6TM N-terminal" evidence="4">
    <location>
        <begin position="62"/>
        <end position="550"/>
    </location>
</feature>
<feature type="transmembrane region" description="Helical" evidence="2">
    <location>
        <begin position="779"/>
        <end position="803"/>
    </location>
</feature>
<feature type="transmembrane region" description="Helical" evidence="2">
    <location>
        <begin position="78"/>
        <end position="95"/>
    </location>
</feature>
<organism evidence="5 7">
    <name type="scientific">Ustilago bromivora</name>
    <dbReference type="NCBI Taxonomy" id="307758"/>
    <lineage>
        <taxon>Eukaryota</taxon>
        <taxon>Fungi</taxon>
        <taxon>Dikarya</taxon>
        <taxon>Basidiomycota</taxon>
        <taxon>Ustilaginomycotina</taxon>
        <taxon>Ustilaginomycetes</taxon>
        <taxon>Ustilaginales</taxon>
        <taxon>Ustilaginaceae</taxon>
        <taxon>Ustilago</taxon>
    </lineage>
</organism>
<feature type="transmembrane region" description="Helical" evidence="2">
    <location>
        <begin position="195"/>
        <end position="214"/>
    </location>
</feature>
<dbReference type="Pfam" id="PF10334">
    <property type="entry name" value="BRE4"/>
    <property type="match status" value="2"/>
</dbReference>
<dbReference type="Proteomes" id="UP000658997">
    <property type="component" value="Unassembled WGS sequence"/>
</dbReference>
<dbReference type="EMBL" id="LT558138">
    <property type="protein sequence ID" value="SAM86270.1"/>
    <property type="molecule type" value="Genomic_DNA"/>
</dbReference>
<feature type="region of interest" description="Disordered" evidence="1">
    <location>
        <begin position="636"/>
        <end position="748"/>
    </location>
</feature>
<reference evidence="7" key="2">
    <citation type="submission" date="2016-04" db="EMBL/GenBank/DDBJ databases">
        <authorList>
            <person name="Guldener U."/>
            <person name="Guldener U."/>
        </authorList>
    </citation>
    <scope>NUCLEOTIDE SEQUENCE [LARGE SCALE GENOMIC DNA]</scope>
    <source>
        <strain evidence="7">UB2112</strain>
    </source>
</reference>
<dbReference type="EMBL" id="ULHB01000070">
    <property type="protein sequence ID" value="SYW80353.1"/>
    <property type="molecule type" value="Genomic_DNA"/>
</dbReference>
<evidence type="ECO:0008006" key="9">
    <source>
        <dbReference type="Google" id="ProtNLM"/>
    </source>
</evidence>
<reference evidence="6" key="3">
    <citation type="submission" date="2018-08" db="EMBL/GenBank/DDBJ databases">
        <authorList>
            <person name="Guldener U."/>
        </authorList>
    </citation>
    <scope>NUCLEOTIDE SEQUENCE</scope>
    <source>
        <strain evidence="6">UB2</strain>
    </source>
</reference>
<feature type="transmembrane region" description="Helical" evidence="2">
    <location>
        <begin position="251"/>
        <end position="270"/>
    </location>
</feature>
<feature type="transmembrane region" description="Helical" evidence="2">
    <location>
        <begin position="124"/>
        <end position="149"/>
    </location>
</feature>
<keyword evidence="2" id="KW-0472">Membrane</keyword>
<feature type="compositionally biased region" description="Low complexity" evidence="1">
    <location>
        <begin position="22"/>
        <end position="43"/>
    </location>
</feature>
<evidence type="ECO:0000259" key="4">
    <source>
        <dbReference type="Pfam" id="PF10337"/>
    </source>
</evidence>
<evidence type="ECO:0000259" key="3">
    <source>
        <dbReference type="Pfam" id="PF10334"/>
    </source>
</evidence>
<keyword evidence="2" id="KW-1133">Transmembrane helix</keyword>
<dbReference type="PANTHER" id="PTHR37994">
    <property type="entry name" value="ARAE_2_N DOMAIN-CONTAINING PROTEIN-RELATED"/>
    <property type="match status" value="1"/>
</dbReference>
<dbReference type="AlphaFoldDB" id="A0A1K0GDV8"/>
<keyword evidence="8" id="KW-1185">Reference proteome</keyword>
<feature type="transmembrane region" description="Helical" evidence="2">
    <location>
        <begin position="221"/>
        <end position="239"/>
    </location>
</feature>
<feature type="transmembrane region" description="Helical" evidence="2">
    <location>
        <begin position="809"/>
        <end position="827"/>
    </location>
</feature>
<evidence type="ECO:0000256" key="1">
    <source>
        <dbReference type="SAM" id="MobiDB-lite"/>
    </source>
</evidence>
<feature type="compositionally biased region" description="Acidic residues" evidence="1">
    <location>
        <begin position="693"/>
        <end position="702"/>
    </location>
</feature>
<accession>A0A1K0GDV8</accession>
<dbReference type="InterPro" id="IPR018820">
    <property type="entry name" value="BRE4-related_DUF2421"/>
</dbReference>
<feature type="compositionally biased region" description="Basic and acidic residues" evidence="1">
    <location>
        <begin position="656"/>
        <end position="673"/>
    </location>
</feature>
<proteinExistence type="predicted"/>
<feature type="transmembrane region" description="Helical" evidence="2">
    <location>
        <begin position="834"/>
        <end position="851"/>
    </location>
</feature>
<dbReference type="OrthoDB" id="2274698at2759"/>
<evidence type="ECO:0000256" key="2">
    <source>
        <dbReference type="SAM" id="Phobius"/>
    </source>
</evidence>
<dbReference type="InterPro" id="IPR018823">
    <property type="entry name" value="ArAE_2_N"/>
</dbReference>
<sequence>MAASQRDQDGETPVMTIDAERATSQPSNTSSNQPSNAASTSTAGKDRGDGKTIGKAKLPSKLPAWLINNLTSARSLRILARCWVASWANFVLMIPGPSLRVLGQAAFFGCMLTLMIPPSMPFFIFLIAFSMIVIGALLGWAFGCAAMAAADRARSQPLLAAAVQRVRSSAATSTNPEAYVTTAVFQGQYLDVRSTAVFGVFLMVGVYFCAVLQVKLPKLKIASIFMLIVLDIMVTYGPLFPYPRYTLGQIFMIPIGCSLAICLASQLLIFPETLSYAWQLRFLSMLTTTKDLLHLHSDALSDASKNDGPQSDPSARLPFEQPSSANLQQSLKAEDHAAQTAAGLLAKVKLNRMALAEQVAEINGMTAFLGMEFYRSYFNAHDMKLIFRKTRSVNLQLVLLNAFWRLVHRELDIADPKTFDEDWDPSKVQEGYDLDGEHGTEALPTKGRLKPVKLHETHIIHRVRRDIFQSEAQQQVTMSRMLNILQRVAKPSLDAATESIVSIQSYFEANVAWRQKRSIDEILLQLHETKSSLEGARKSLLNDKRFELLQPYAEHFRALHPDLDLEQHFLQTKESIRSFRAGVRPLHFCLVFVTNLIDVLDSVSQLHAEMLTIADRAGNKKRVWWPKHLGRLAGVLSSNKRGSSDGLDRFGPGDSGFDREQDMDNDFRQDRAHTASSASSVQTSAVADHLEGESDSDADNDDADRLSPSSSSPRPRDEEKAAATSKHSPADKCKKAKRAGKQRYYARDPDALPPTSVMHRIGRGIAATYYFVSGPTGMYALRMCIATFAIWITAVLPNTAYFVYQNRGIWALIMAQTAAALSGGELIFTFAMRLGGTVVGLLYGAVLWYISTGNGRGNAYGLGVSTAIGFLPLIFLRIWAPKLLLLPAIMLNVSVVLIVGYSWIDTHLQVLANSGIGVEVAWRRTLLVIIGMAVALIVMIFPRPVSSRMLLRKNMAKVTRQLNEMFVEVMEAWIARNRIYEQEWERAGFANQIDANGEKTSKADGIAKLWQEREAVIRARFMAVNARVATYPMQIGMASMDFQIRGRWPSERYVEIASVHATIVESLGAILSLVRAFDGYATTSADDVTSKKAAVPTNRERMDWQLMMSSSTSLLDPQYLSEICTIFDLLSKALRNGERLNHASFSLLENHFKYAERNRRLDAILRKNAAVKKRLAEGNKEEGPALEGEDVLDWSVLQDPMYLRYTTARMAAITLATELDKFKAIVQDLVGESSLHGFDMLKERHDERLYQATVALNNA</sequence>
<keyword evidence="2" id="KW-0812">Transmembrane</keyword>
<name>A0A1K0GDV8_9BASI</name>
<feature type="compositionally biased region" description="Low complexity" evidence="1">
    <location>
        <begin position="674"/>
        <end position="687"/>
    </location>
</feature>
<feature type="domain" description="DUF2421" evidence="3">
    <location>
        <begin position="1103"/>
        <end position="1233"/>
    </location>
</feature>
<feature type="transmembrane region" description="Helical" evidence="2">
    <location>
        <begin position="924"/>
        <end position="945"/>
    </location>
</feature>
<dbReference type="PANTHER" id="PTHR37994:SF3">
    <property type="entry name" value="ER TRANSPORTER 6TM N-TERMINAL DOMAIN-CONTAINING PROTEIN"/>
    <property type="match status" value="1"/>
</dbReference>
<evidence type="ECO:0000313" key="8">
    <source>
        <dbReference type="Proteomes" id="UP000658997"/>
    </source>
</evidence>
<feature type="domain" description="DUF2421" evidence="3">
    <location>
        <begin position="942"/>
        <end position="1078"/>
    </location>
</feature>
<feature type="transmembrane region" description="Helical" evidence="2">
    <location>
        <begin position="883"/>
        <end position="904"/>
    </location>
</feature>
<protein>
    <recommendedName>
        <fullName evidence="9">ER transporter 6TM N-terminal domain-containing protein</fullName>
    </recommendedName>
</protein>
<evidence type="ECO:0000313" key="7">
    <source>
        <dbReference type="Proteomes" id="UP000179920"/>
    </source>
</evidence>
<evidence type="ECO:0000313" key="6">
    <source>
        <dbReference type="EMBL" id="SYW80353.1"/>
    </source>
</evidence>
<evidence type="ECO:0000313" key="5">
    <source>
        <dbReference type="EMBL" id="SAM86270.1"/>
    </source>
</evidence>
<feature type="region of interest" description="Disordered" evidence="1">
    <location>
        <begin position="1"/>
        <end position="55"/>
    </location>
</feature>
<dbReference type="Pfam" id="PF10337">
    <property type="entry name" value="ArAE_2_N"/>
    <property type="match status" value="1"/>
</dbReference>
<feature type="transmembrane region" description="Helical" evidence="2">
    <location>
        <begin position="857"/>
        <end position="876"/>
    </location>
</feature>
<dbReference type="Proteomes" id="UP000179920">
    <property type="component" value="Chromosome XXII"/>
</dbReference>
<gene>
    <name evidence="6" type="ORF">UBRO2_03621</name>
    <name evidence="5" type="ORF">UBRO_08717</name>
</gene>
<reference evidence="5" key="1">
    <citation type="submission" date="2016-04" db="EMBL/GenBank/DDBJ databases">
        <authorList>
            <person name="Evans L.H."/>
            <person name="Alamgir A."/>
            <person name="Owens N."/>
            <person name="Weber N.D."/>
            <person name="Virtaneva K."/>
            <person name="Barbian K."/>
            <person name="Babar A."/>
            <person name="Rosenke K."/>
        </authorList>
    </citation>
    <scope>NUCLEOTIDE SEQUENCE</scope>
    <source>
        <strain evidence="5">UB2112</strain>
    </source>
</reference>